<dbReference type="Proteomes" id="UP000032180">
    <property type="component" value="Chromosome 2"/>
</dbReference>
<dbReference type="Gramene" id="LPERR02G30560.1">
    <property type="protein sequence ID" value="LPERR02G30560.1"/>
    <property type="gene ID" value="LPERR02G30560"/>
</dbReference>
<accession>A0A0D9VMK2</accession>
<name>A0A0D9VMK2_9ORYZ</name>
<dbReference type="EnsemblPlants" id="LPERR02G30560.1">
    <property type="protein sequence ID" value="LPERR02G30560.1"/>
    <property type="gene ID" value="LPERR02G30560"/>
</dbReference>
<protein>
    <submittedName>
        <fullName evidence="1">Uncharacterized protein</fullName>
    </submittedName>
</protein>
<evidence type="ECO:0000313" key="2">
    <source>
        <dbReference type="Proteomes" id="UP000032180"/>
    </source>
</evidence>
<evidence type="ECO:0000313" key="1">
    <source>
        <dbReference type="EnsemblPlants" id="LPERR02G30560.1"/>
    </source>
</evidence>
<sequence length="63" mass="6762">MASLFPLPVFGLPYVMSSYRRSPAAWFHYGARSGDQRGHGILGGGEELKGGVQILWELGILGG</sequence>
<reference evidence="1 2" key="1">
    <citation type="submission" date="2012-08" db="EMBL/GenBank/DDBJ databases">
        <title>Oryza genome evolution.</title>
        <authorList>
            <person name="Wing R.A."/>
        </authorList>
    </citation>
    <scope>NUCLEOTIDE SEQUENCE</scope>
</reference>
<organism evidence="1 2">
    <name type="scientific">Leersia perrieri</name>
    <dbReference type="NCBI Taxonomy" id="77586"/>
    <lineage>
        <taxon>Eukaryota</taxon>
        <taxon>Viridiplantae</taxon>
        <taxon>Streptophyta</taxon>
        <taxon>Embryophyta</taxon>
        <taxon>Tracheophyta</taxon>
        <taxon>Spermatophyta</taxon>
        <taxon>Magnoliopsida</taxon>
        <taxon>Liliopsida</taxon>
        <taxon>Poales</taxon>
        <taxon>Poaceae</taxon>
        <taxon>BOP clade</taxon>
        <taxon>Oryzoideae</taxon>
        <taxon>Oryzeae</taxon>
        <taxon>Oryzinae</taxon>
        <taxon>Leersia</taxon>
    </lineage>
</organism>
<keyword evidence="2" id="KW-1185">Reference proteome</keyword>
<reference evidence="2" key="2">
    <citation type="submission" date="2013-12" db="EMBL/GenBank/DDBJ databases">
        <authorList>
            <person name="Yu Y."/>
            <person name="Lee S."/>
            <person name="de Baynast K."/>
            <person name="Wissotski M."/>
            <person name="Liu L."/>
            <person name="Talag J."/>
            <person name="Goicoechea J."/>
            <person name="Angelova A."/>
            <person name="Jetty R."/>
            <person name="Kudrna D."/>
            <person name="Golser W."/>
            <person name="Rivera L."/>
            <person name="Zhang J."/>
            <person name="Wing R."/>
        </authorList>
    </citation>
    <scope>NUCLEOTIDE SEQUENCE</scope>
</reference>
<dbReference type="HOGENOM" id="CLU_2889002_0_0_1"/>
<reference evidence="1" key="3">
    <citation type="submission" date="2015-04" db="UniProtKB">
        <authorList>
            <consortium name="EnsemblPlants"/>
        </authorList>
    </citation>
    <scope>IDENTIFICATION</scope>
</reference>
<dbReference type="AlphaFoldDB" id="A0A0D9VMK2"/>
<proteinExistence type="predicted"/>